<keyword evidence="6" id="KW-0678">Repressor</keyword>
<dbReference type="InterPro" id="IPR002481">
    <property type="entry name" value="FUR"/>
</dbReference>
<dbReference type="InterPro" id="IPR036390">
    <property type="entry name" value="WH_DNA-bd_sf"/>
</dbReference>
<feature type="binding site" evidence="12">
    <location>
        <position position="121"/>
    </location>
    <ligand>
        <name>Zn(2+)</name>
        <dbReference type="ChEBI" id="CHEBI:29105"/>
    </ligand>
</feature>
<evidence type="ECO:0000256" key="5">
    <source>
        <dbReference type="ARBA" id="ARBA00022490"/>
    </source>
</evidence>
<dbReference type="Gene3D" id="1.10.10.10">
    <property type="entry name" value="Winged helix-like DNA-binding domain superfamily/Winged helix DNA-binding domain"/>
    <property type="match status" value="1"/>
</dbReference>
<dbReference type="EMBL" id="AQHY01000025">
    <property type="protein sequence ID" value="EOA54814.1"/>
    <property type="molecule type" value="Genomic_DNA"/>
</dbReference>
<dbReference type="HOGENOM" id="CLU_096072_3_0_10"/>
<dbReference type="PANTHER" id="PTHR33202:SF2">
    <property type="entry name" value="FERRIC UPTAKE REGULATION PROTEIN"/>
    <property type="match status" value="1"/>
</dbReference>
<dbReference type="InterPro" id="IPR043135">
    <property type="entry name" value="Fur_C"/>
</dbReference>
<comment type="subunit">
    <text evidence="3">Homodimer.</text>
</comment>
<evidence type="ECO:0000256" key="3">
    <source>
        <dbReference type="ARBA" id="ARBA00011738"/>
    </source>
</evidence>
<feature type="binding site" evidence="12">
    <location>
        <position position="160"/>
    </location>
    <ligand>
        <name>Zn(2+)</name>
        <dbReference type="ChEBI" id="CHEBI:29105"/>
    </ligand>
</feature>
<evidence type="ECO:0000256" key="11">
    <source>
        <dbReference type="ARBA" id="ARBA00023163"/>
    </source>
</evidence>
<evidence type="ECO:0000256" key="2">
    <source>
        <dbReference type="ARBA" id="ARBA00007957"/>
    </source>
</evidence>
<name>U6RDV1_9BACT</name>
<feature type="binding site" evidence="12">
    <location>
        <position position="118"/>
    </location>
    <ligand>
        <name>Zn(2+)</name>
        <dbReference type="ChEBI" id="CHEBI:29105"/>
    </ligand>
</feature>
<protein>
    <recommendedName>
        <fullName evidence="4">Ferric uptake regulation protein</fullName>
    </recommendedName>
</protein>
<evidence type="ECO:0000313" key="14">
    <source>
        <dbReference type="Proteomes" id="UP000017831"/>
    </source>
</evidence>
<keyword evidence="11" id="KW-0804">Transcription</keyword>
<organism evidence="13 14">
    <name type="scientific">Phocaeicola massiliensis B84634 = Timone 84634 = DSM 17679 = JCM 13223</name>
    <dbReference type="NCBI Taxonomy" id="1121098"/>
    <lineage>
        <taxon>Bacteria</taxon>
        <taxon>Pseudomonadati</taxon>
        <taxon>Bacteroidota</taxon>
        <taxon>Bacteroidia</taxon>
        <taxon>Bacteroidales</taxon>
        <taxon>Bacteroidaceae</taxon>
        <taxon>Phocaeicola</taxon>
    </lineage>
</organism>
<dbReference type="Gene3D" id="3.30.1490.190">
    <property type="match status" value="1"/>
</dbReference>
<dbReference type="Pfam" id="PF01475">
    <property type="entry name" value="FUR"/>
    <property type="match status" value="1"/>
</dbReference>
<evidence type="ECO:0000256" key="10">
    <source>
        <dbReference type="ARBA" id="ARBA00023125"/>
    </source>
</evidence>
<evidence type="ECO:0000256" key="7">
    <source>
        <dbReference type="ARBA" id="ARBA00022723"/>
    </source>
</evidence>
<evidence type="ECO:0000256" key="9">
    <source>
        <dbReference type="ARBA" id="ARBA00023015"/>
    </source>
</evidence>
<dbReference type="GO" id="GO:0003700">
    <property type="term" value="F:DNA-binding transcription factor activity"/>
    <property type="evidence" value="ECO:0007669"/>
    <property type="project" value="InterPro"/>
</dbReference>
<dbReference type="InterPro" id="IPR036388">
    <property type="entry name" value="WH-like_DNA-bd_sf"/>
</dbReference>
<dbReference type="PANTHER" id="PTHR33202">
    <property type="entry name" value="ZINC UPTAKE REGULATION PROTEIN"/>
    <property type="match status" value="1"/>
</dbReference>
<dbReference type="AlphaFoldDB" id="U6RDV1"/>
<dbReference type="GO" id="GO:0045892">
    <property type="term" value="P:negative regulation of DNA-templated transcription"/>
    <property type="evidence" value="ECO:0007669"/>
    <property type="project" value="TreeGrafter"/>
</dbReference>
<keyword evidence="5" id="KW-0963">Cytoplasm</keyword>
<dbReference type="GO" id="GO:0000976">
    <property type="term" value="F:transcription cis-regulatory region binding"/>
    <property type="evidence" value="ECO:0007669"/>
    <property type="project" value="TreeGrafter"/>
</dbReference>
<keyword evidence="8 12" id="KW-0862">Zinc</keyword>
<dbReference type="GO" id="GO:0005829">
    <property type="term" value="C:cytosol"/>
    <property type="evidence" value="ECO:0007669"/>
    <property type="project" value="TreeGrafter"/>
</dbReference>
<dbReference type="GO" id="GO:1900376">
    <property type="term" value="P:regulation of secondary metabolite biosynthetic process"/>
    <property type="evidence" value="ECO:0007669"/>
    <property type="project" value="TreeGrafter"/>
</dbReference>
<reference evidence="13 14" key="1">
    <citation type="submission" date="2013-04" db="EMBL/GenBank/DDBJ databases">
        <title>The Genome Sequence of Bacteroides massiliensis DSM 17679.</title>
        <authorList>
            <consortium name="The Broad Institute Genomics Platform"/>
            <person name="Earl A."/>
            <person name="Ward D."/>
            <person name="Feldgarden M."/>
            <person name="Gevers D."/>
            <person name="Martens E."/>
            <person name="Fenner L."/>
            <person name="Roux V."/>
            <person name="Mallet M.N."/>
            <person name="Raoult D."/>
            <person name="Walker B."/>
            <person name="Young S."/>
            <person name="Zeng Q."/>
            <person name="Gargeya S."/>
            <person name="Fitzgerald M."/>
            <person name="Haas B."/>
            <person name="Abouelleil A."/>
            <person name="Allen A.W."/>
            <person name="Alvarado L."/>
            <person name="Arachchi H.M."/>
            <person name="Berlin A.M."/>
            <person name="Chapman S.B."/>
            <person name="Gainer-Dewar J."/>
            <person name="Goldberg J."/>
            <person name="Griggs A."/>
            <person name="Gujja S."/>
            <person name="Hansen M."/>
            <person name="Howarth C."/>
            <person name="Imamovic A."/>
            <person name="Ireland A."/>
            <person name="Larimer J."/>
            <person name="McCowan C."/>
            <person name="Murphy C."/>
            <person name="Pearson M."/>
            <person name="Poon T.W."/>
            <person name="Priest M."/>
            <person name="Roberts A."/>
            <person name="Saif S."/>
            <person name="Shea T."/>
            <person name="Sisk P."/>
            <person name="Sykes S."/>
            <person name="Wortman J."/>
            <person name="Nusbaum C."/>
            <person name="Birren B."/>
        </authorList>
    </citation>
    <scope>NUCLEOTIDE SEQUENCE [LARGE SCALE GENOMIC DNA]</scope>
    <source>
        <strain evidence="14">B84634 / Timone 84634 / DSM 17679 / JCM 13223</strain>
    </source>
</reference>
<dbReference type="PATRIC" id="fig|1121098.3.peg.2246"/>
<comment type="similarity">
    <text evidence="2">Belongs to the Fur family.</text>
</comment>
<evidence type="ECO:0000256" key="12">
    <source>
        <dbReference type="PIRSR" id="PIRSR602481-1"/>
    </source>
</evidence>
<feature type="binding site" evidence="12">
    <location>
        <position position="157"/>
    </location>
    <ligand>
        <name>Zn(2+)</name>
        <dbReference type="ChEBI" id="CHEBI:29105"/>
    </ligand>
</feature>
<comment type="caution">
    <text evidence="13">The sequence shown here is derived from an EMBL/GenBank/DDBJ whole genome shotgun (WGS) entry which is preliminary data.</text>
</comment>
<proteinExistence type="inferred from homology"/>
<comment type="subcellular location">
    <subcellularLocation>
        <location evidence="1">Cytoplasm</location>
    </subcellularLocation>
</comment>
<dbReference type="CDD" id="cd07153">
    <property type="entry name" value="Fur_like"/>
    <property type="match status" value="1"/>
</dbReference>
<dbReference type="eggNOG" id="COG0735">
    <property type="taxonomic scope" value="Bacteria"/>
</dbReference>
<gene>
    <name evidence="13" type="ORF">HMPREF1534_02207</name>
</gene>
<evidence type="ECO:0000256" key="8">
    <source>
        <dbReference type="ARBA" id="ARBA00022833"/>
    </source>
</evidence>
<accession>U6RDV1</accession>
<dbReference type="STRING" id="1121098.HMPREF1534_02207"/>
<evidence type="ECO:0000256" key="1">
    <source>
        <dbReference type="ARBA" id="ARBA00004496"/>
    </source>
</evidence>
<dbReference type="GO" id="GO:0008270">
    <property type="term" value="F:zinc ion binding"/>
    <property type="evidence" value="ECO:0007669"/>
    <property type="project" value="TreeGrafter"/>
</dbReference>
<keyword evidence="9" id="KW-0805">Transcription regulation</keyword>
<dbReference type="Proteomes" id="UP000017831">
    <property type="component" value="Unassembled WGS sequence"/>
</dbReference>
<keyword evidence="14" id="KW-1185">Reference proteome</keyword>
<evidence type="ECO:0000256" key="6">
    <source>
        <dbReference type="ARBA" id="ARBA00022491"/>
    </source>
</evidence>
<dbReference type="SUPFAM" id="SSF46785">
    <property type="entry name" value="Winged helix' DNA-binding domain"/>
    <property type="match status" value="1"/>
</dbReference>
<comment type="cofactor">
    <cofactor evidence="12">
        <name>Zn(2+)</name>
        <dbReference type="ChEBI" id="CHEBI:29105"/>
    </cofactor>
    <text evidence="12">Binds 1 zinc ion per subunit.</text>
</comment>
<evidence type="ECO:0000256" key="4">
    <source>
        <dbReference type="ARBA" id="ARBA00020910"/>
    </source>
</evidence>
<keyword evidence="10" id="KW-0238">DNA-binding</keyword>
<keyword evidence="7 12" id="KW-0479">Metal-binding</keyword>
<sequence length="171" mass="19782">MLSQKGLTLTAELKSAMEENVKDTVKQVLTEYLQKNGHRKTPERYAILDTIYSIKGHFDIDTLYNYMATDGKFRVSRATLYNTIVLFIDAKLVIKHQFGNSSQYERAYNNETHHHMICTECGKVTEFQNESLKQAIASTKLKKFTASNYSLYIYGVCSKCTWAKRKKKKNK</sequence>
<evidence type="ECO:0000313" key="13">
    <source>
        <dbReference type="EMBL" id="EOA54814.1"/>
    </source>
</evidence>